<keyword evidence="1" id="KW-1133">Transmembrane helix</keyword>
<reference evidence="3 4" key="1">
    <citation type="journal article" date="2015" name="Nature">
        <title>rRNA introns, odd ribosomes, and small enigmatic genomes across a large radiation of phyla.</title>
        <authorList>
            <person name="Brown C.T."/>
            <person name="Hug L.A."/>
            <person name="Thomas B.C."/>
            <person name="Sharon I."/>
            <person name="Castelle C.J."/>
            <person name="Singh A."/>
            <person name="Wilkins M.J."/>
            <person name="Williams K.H."/>
            <person name="Banfield J.F."/>
        </authorList>
    </citation>
    <scope>NUCLEOTIDE SEQUENCE [LARGE SCALE GENOMIC DNA]</scope>
</reference>
<keyword evidence="1" id="KW-0812">Transmembrane</keyword>
<evidence type="ECO:0000313" key="4">
    <source>
        <dbReference type="Proteomes" id="UP000034445"/>
    </source>
</evidence>
<dbReference type="Proteomes" id="UP000034445">
    <property type="component" value="Unassembled WGS sequence"/>
</dbReference>
<dbReference type="InterPro" id="IPR002035">
    <property type="entry name" value="VWF_A"/>
</dbReference>
<dbReference type="InterPro" id="IPR036465">
    <property type="entry name" value="vWFA_dom_sf"/>
</dbReference>
<name>A0A0G1XLH9_9BACT</name>
<dbReference type="EMBL" id="LCRF01000008">
    <property type="protein sequence ID" value="KKW31725.1"/>
    <property type="molecule type" value="Genomic_DNA"/>
</dbReference>
<dbReference type="Gene3D" id="3.40.50.410">
    <property type="entry name" value="von Willebrand factor, type A domain"/>
    <property type="match status" value="1"/>
</dbReference>
<evidence type="ECO:0000313" key="3">
    <source>
        <dbReference type="EMBL" id="KKW31725.1"/>
    </source>
</evidence>
<sequence>MLEMLPDIVFQHPIRLWAIPVAILIVGALFVWNFAATKAVLENAFLRLHADEVRPQWRAYLWRTFGFSLLLALLIGVMAEPERKTYTYQPVYGGVRIAFLLDVSLSMKYSHDVAPYSDRLLAAKSVLGDFAAMTERDQGLLGHYWRAIIPFAGSAITYLPFSASYEEFLSAIDVIDETTVNDTGTNLLNPIREYELMLKNYPRKTPDTVNILVLISDGGKGEGAHKDLSHIKAALLRMSNTVAFTVGIGSVKVTKHPDGTETRETLKVPLVIQDRNGKVVGRLFEDQKNPRSEPLTTELDERILTEIAGSPERYIFYQGKEAFLQKLKQIIIENRKLVDTIVHTRTEPVAEWFLIPAIFIAFLMFGYARRLLALLMFFPSKILNVFRSERQSI</sequence>
<dbReference type="SMART" id="SM00327">
    <property type="entry name" value="VWA"/>
    <property type="match status" value="1"/>
</dbReference>
<gene>
    <name evidence="3" type="ORF">UY74_C0008G0005</name>
</gene>
<dbReference type="Pfam" id="PF13519">
    <property type="entry name" value="VWA_2"/>
    <property type="match status" value="1"/>
</dbReference>
<dbReference type="AlphaFoldDB" id="A0A0G1XLH9"/>
<feature type="domain" description="VWFA" evidence="2">
    <location>
        <begin position="96"/>
        <end position="307"/>
    </location>
</feature>
<dbReference type="PROSITE" id="PS50234">
    <property type="entry name" value="VWFA"/>
    <property type="match status" value="1"/>
</dbReference>
<feature type="transmembrane region" description="Helical" evidence="1">
    <location>
        <begin position="14"/>
        <end position="36"/>
    </location>
</feature>
<proteinExistence type="predicted"/>
<keyword evidence="1" id="KW-0472">Membrane</keyword>
<comment type="caution">
    <text evidence="3">The sequence shown here is derived from an EMBL/GenBank/DDBJ whole genome shotgun (WGS) entry which is preliminary data.</text>
</comment>
<evidence type="ECO:0000256" key="1">
    <source>
        <dbReference type="SAM" id="Phobius"/>
    </source>
</evidence>
<evidence type="ECO:0000259" key="2">
    <source>
        <dbReference type="PROSITE" id="PS50234"/>
    </source>
</evidence>
<feature type="transmembrane region" description="Helical" evidence="1">
    <location>
        <begin position="57"/>
        <end position="79"/>
    </location>
</feature>
<feature type="transmembrane region" description="Helical" evidence="1">
    <location>
        <begin position="352"/>
        <end position="378"/>
    </location>
</feature>
<accession>A0A0G1XLH9</accession>
<dbReference type="SUPFAM" id="SSF53300">
    <property type="entry name" value="vWA-like"/>
    <property type="match status" value="1"/>
</dbReference>
<protein>
    <recommendedName>
        <fullName evidence="2">VWFA domain-containing protein</fullName>
    </recommendedName>
</protein>
<organism evidence="3 4">
    <name type="scientific">Candidatus Kaiserbacteria bacterium GW2011_GWC2_52_8b</name>
    <dbReference type="NCBI Taxonomy" id="1618676"/>
    <lineage>
        <taxon>Bacteria</taxon>
        <taxon>Candidatus Kaiseribacteriota</taxon>
    </lineage>
</organism>